<organism evidence="2 3">
    <name type="scientific">Zavarzinia compransoris</name>
    <dbReference type="NCBI Taxonomy" id="1264899"/>
    <lineage>
        <taxon>Bacteria</taxon>
        <taxon>Pseudomonadati</taxon>
        <taxon>Pseudomonadota</taxon>
        <taxon>Alphaproteobacteria</taxon>
        <taxon>Rhodospirillales</taxon>
        <taxon>Zavarziniaceae</taxon>
        <taxon>Zavarzinia</taxon>
    </lineage>
</organism>
<accession>A0A317E0Z0</accession>
<reference evidence="3" key="1">
    <citation type="submission" date="2018-05" db="EMBL/GenBank/DDBJ databases">
        <title>Zavarzinia sp. HR-AS.</title>
        <authorList>
            <person name="Lee Y."/>
            <person name="Jeon C.O."/>
        </authorList>
    </citation>
    <scope>NUCLEOTIDE SEQUENCE [LARGE SCALE GENOMIC DNA]</scope>
    <source>
        <strain evidence="3">DSM 1231</strain>
    </source>
</reference>
<gene>
    <name evidence="2" type="ORF">DKG75_18900</name>
</gene>
<keyword evidence="1" id="KW-0472">Membrane</keyword>
<evidence type="ECO:0000313" key="2">
    <source>
        <dbReference type="EMBL" id="PWR19033.1"/>
    </source>
</evidence>
<sequence length="424" mass="45903">MSAALGAVHPLRQRLADELHARPTQPVAAPARVLHVARLSGVDPAADAGYLTGLCERLGLEPPRAGQRQFRFTVDGVTVKWERYTECCGWTVVMPGLEGEGVPDTVRSLIAAAPGQNIAVVEIDVHPGTTAAEAAALGYFDPGTLVASNLGNGRAEIWSDFRLGPDGEVRLVLGVRDDLTPRTIGNVVQRFLDIETYRMLALLALPLAQRGGQRATALDRRLAELSAAFVPGRGEGADDAALLADLGAIAAEVENLVAESAWRFSAAAAYHALVEDRLAENRETPIGGFETVGYFMNRRLTPAMRTCQSAAARQDSLSERVARSSQILRARVEIALQAQNQSLLRSMEQRAGLQLRLQETVEGLSVVVISYYLIGLVSYFFKGLEEIVPGLPHGTIVVTLVLPLVLGAVYLGMRRMKRRLHRPH</sequence>
<proteinExistence type="predicted"/>
<dbReference type="OrthoDB" id="9767470at2"/>
<keyword evidence="1" id="KW-0812">Transmembrane</keyword>
<keyword evidence="1" id="KW-1133">Transmembrane helix</keyword>
<comment type="caution">
    <text evidence="2">The sequence shown here is derived from an EMBL/GenBank/DDBJ whole genome shotgun (WGS) entry which is preliminary data.</text>
</comment>
<dbReference type="EMBL" id="QGLF01000005">
    <property type="protein sequence ID" value="PWR19033.1"/>
    <property type="molecule type" value="Genomic_DNA"/>
</dbReference>
<dbReference type="AlphaFoldDB" id="A0A317E0Z0"/>
<dbReference type="InterPro" id="IPR021830">
    <property type="entry name" value="DUF3422"/>
</dbReference>
<evidence type="ECO:0000256" key="1">
    <source>
        <dbReference type="SAM" id="Phobius"/>
    </source>
</evidence>
<dbReference type="Proteomes" id="UP000246077">
    <property type="component" value="Unassembled WGS sequence"/>
</dbReference>
<protein>
    <submittedName>
        <fullName evidence="2">DUF3422 domain-containing protein</fullName>
    </submittedName>
</protein>
<dbReference type="Pfam" id="PF11902">
    <property type="entry name" value="DUF3422"/>
    <property type="match status" value="1"/>
</dbReference>
<evidence type="ECO:0000313" key="3">
    <source>
        <dbReference type="Proteomes" id="UP000246077"/>
    </source>
</evidence>
<name>A0A317E0Z0_9PROT</name>
<keyword evidence="3" id="KW-1185">Reference proteome</keyword>
<dbReference type="RefSeq" id="WP_109922719.1">
    <property type="nucleotide sequence ID" value="NZ_QGLF01000005.1"/>
</dbReference>
<feature type="transmembrane region" description="Helical" evidence="1">
    <location>
        <begin position="393"/>
        <end position="413"/>
    </location>
</feature>